<keyword evidence="10" id="KW-1185">Reference proteome</keyword>
<dbReference type="GO" id="GO:0055085">
    <property type="term" value="P:transmembrane transport"/>
    <property type="evidence" value="ECO:0007669"/>
    <property type="project" value="InterPro"/>
</dbReference>
<keyword evidence="3" id="KW-1003">Cell membrane</keyword>
<dbReference type="KEGG" id="tid:Thein_1659"/>
<dbReference type="SUPFAM" id="SSF161098">
    <property type="entry name" value="MetI-like"/>
    <property type="match status" value="1"/>
</dbReference>
<keyword evidence="6 7" id="KW-0472">Membrane</keyword>
<dbReference type="InterPro" id="IPR035906">
    <property type="entry name" value="MetI-like_sf"/>
</dbReference>
<dbReference type="RefSeq" id="WP_013908259.1">
    <property type="nucleotide sequence ID" value="NC_015681.1"/>
</dbReference>
<reference evidence="10" key="1">
    <citation type="submission" date="2011-04" db="EMBL/GenBank/DDBJ databases">
        <title>The complete genome of Thermodesulfatator indicus DSM 15286.</title>
        <authorList>
            <person name="Lucas S."/>
            <person name="Copeland A."/>
            <person name="Lapidus A."/>
            <person name="Bruce D."/>
            <person name="Goodwin L."/>
            <person name="Pitluck S."/>
            <person name="Peters L."/>
            <person name="Kyrpides N."/>
            <person name="Mavromatis K."/>
            <person name="Pagani I."/>
            <person name="Ivanova N."/>
            <person name="Saunders L."/>
            <person name="Detter J.C."/>
            <person name="Tapia R."/>
            <person name="Han C."/>
            <person name="Land M."/>
            <person name="Hauser L."/>
            <person name="Markowitz V."/>
            <person name="Cheng J.-F."/>
            <person name="Hugenholtz P."/>
            <person name="Woyke T."/>
            <person name="Wu D."/>
            <person name="Spring S."/>
            <person name="Schroeder M."/>
            <person name="Brambilla E."/>
            <person name="Klenk H.-P."/>
            <person name="Eisen J.A."/>
        </authorList>
    </citation>
    <scope>NUCLEOTIDE SEQUENCE [LARGE SCALE GENOMIC DNA]</scope>
    <source>
        <strain evidence="10">DSM 15286 / JCM 11887 / CIR29812</strain>
    </source>
</reference>
<accession>F8AB62</accession>
<protein>
    <submittedName>
        <fullName evidence="9">Binding-protein-dependent transport systems inner membrane component</fullName>
    </submittedName>
</protein>
<dbReference type="InterPro" id="IPR025966">
    <property type="entry name" value="OppC_N"/>
</dbReference>
<evidence type="ECO:0000256" key="3">
    <source>
        <dbReference type="ARBA" id="ARBA00022475"/>
    </source>
</evidence>
<evidence type="ECO:0000256" key="2">
    <source>
        <dbReference type="ARBA" id="ARBA00022448"/>
    </source>
</evidence>
<organism evidence="9 10">
    <name type="scientific">Thermodesulfatator indicus (strain DSM 15286 / JCM 11887 / CIR29812)</name>
    <dbReference type="NCBI Taxonomy" id="667014"/>
    <lineage>
        <taxon>Bacteria</taxon>
        <taxon>Pseudomonadati</taxon>
        <taxon>Thermodesulfobacteriota</taxon>
        <taxon>Thermodesulfobacteria</taxon>
        <taxon>Thermodesulfobacteriales</taxon>
        <taxon>Thermodesulfatatoraceae</taxon>
        <taxon>Thermodesulfatator</taxon>
    </lineage>
</organism>
<dbReference type="Pfam" id="PF12911">
    <property type="entry name" value="OppC_N"/>
    <property type="match status" value="1"/>
</dbReference>
<feature type="transmembrane region" description="Helical" evidence="7">
    <location>
        <begin position="105"/>
        <end position="126"/>
    </location>
</feature>
<sequence length="274" mass="29716">MKVIKKCLRHRAIVAGLFILLLLLSMILFSPFTSDPTAINLQNSLQPPSLKHPFGTDNLGRDLLARVFHAAQIDLAISLLIVSLSVIIGIFIGLISGFFKKVDKITIGIIDVFLALPELILALVIVGALGPGLFNSALALVVLGWIKYARVVRGSVLSIKERQFVEMARAAGLSDFGLIIKHILPNVLSPVVTIAMLHLGHAVLSLAALGFLGLGAQPPTPEWGTMLNEGRVYLRVAWWWSVFPGLAIVLTVFSFTLLGDGLKDILNPKARHEL</sequence>
<feature type="domain" description="ABC transmembrane type-1" evidence="8">
    <location>
        <begin position="75"/>
        <end position="259"/>
    </location>
</feature>
<dbReference type="InParanoid" id="F8AB62"/>
<dbReference type="InterPro" id="IPR000515">
    <property type="entry name" value="MetI-like"/>
</dbReference>
<comment type="similarity">
    <text evidence="7">Belongs to the binding-protein-dependent transport system permease family.</text>
</comment>
<evidence type="ECO:0000256" key="6">
    <source>
        <dbReference type="ARBA" id="ARBA00023136"/>
    </source>
</evidence>
<dbReference type="CDD" id="cd06261">
    <property type="entry name" value="TM_PBP2"/>
    <property type="match status" value="1"/>
</dbReference>
<name>F8AB62_THEID</name>
<dbReference type="HOGENOM" id="CLU_028518_1_1_0"/>
<dbReference type="EMBL" id="CP002683">
    <property type="protein sequence ID" value="AEH45518.1"/>
    <property type="molecule type" value="Genomic_DNA"/>
</dbReference>
<dbReference type="PANTHER" id="PTHR43386">
    <property type="entry name" value="OLIGOPEPTIDE TRANSPORT SYSTEM PERMEASE PROTEIN APPC"/>
    <property type="match status" value="1"/>
</dbReference>
<evidence type="ECO:0000256" key="4">
    <source>
        <dbReference type="ARBA" id="ARBA00022692"/>
    </source>
</evidence>
<keyword evidence="4 7" id="KW-0812">Transmembrane</keyword>
<keyword evidence="2 7" id="KW-0813">Transport</keyword>
<feature type="transmembrane region" description="Helical" evidence="7">
    <location>
        <begin position="236"/>
        <end position="259"/>
    </location>
</feature>
<evidence type="ECO:0000313" key="9">
    <source>
        <dbReference type="EMBL" id="AEH45518.1"/>
    </source>
</evidence>
<dbReference type="PROSITE" id="PS50928">
    <property type="entry name" value="ABC_TM1"/>
    <property type="match status" value="1"/>
</dbReference>
<dbReference type="InterPro" id="IPR050366">
    <property type="entry name" value="BP-dependent_transpt_permease"/>
</dbReference>
<dbReference type="eggNOG" id="COG1173">
    <property type="taxonomic scope" value="Bacteria"/>
</dbReference>
<gene>
    <name evidence="9" type="ordered locus">Thein_1659</name>
</gene>
<dbReference type="Proteomes" id="UP000006793">
    <property type="component" value="Chromosome"/>
</dbReference>
<evidence type="ECO:0000259" key="8">
    <source>
        <dbReference type="PROSITE" id="PS50928"/>
    </source>
</evidence>
<dbReference type="PANTHER" id="PTHR43386:SF1">
    <property type="entry name" value="D,D-DIPEPTIDE TRANSPORT SYSTEM PERMEASE PROTEIN DDPC-RELATED"/>
    <property type="match status" value="1"/>
</dbReference>
<proteinExistence type="inferred from homology"/>
<feature type="transmembrane region" description="Helical" evidence="7">
    <location>
        <begin position="12"/>
        <end position="32"/>
    </location>
</feature>
<feature type="transmembrane region" description="Helical" evidence="7">
    <location>
        <begin position="191"/>
        <end position="216"/>
    </location>
</feature>
<dbReference type="AlphaFoldDB" id="F8AB62"/>
<comment type="subcellular location">
    <subcellularLocation>
        <location evidence="1 7">Cell membrane</location>
        <topology evidence="1 7">Multi-pass membrane protein</topology>
    </subcellularLocation>
</comment>
<evidence type="ECO:0000256" key="5">
    <source>
        <dbReference type="ARBA" id="ARBA00022989"/>
    </source>
</evidence>
<dbReference type="OrthoDB" id="9797472at2"/>
<dbReference type="Pfam" id="PF00528">
    <property type="entry name" value="BPD_transp_1"/>
    <property type="match status" value="1"/>
</dbReference>
<dbReference type="GO" id="GO:0005886">
    <property type="term" value="C:plasma membrane"/>
    <property type="evidence" value="ECO:0007669"/>
    <property type="project" value="UniProtKB-SubCell"/>
</dbReference>
<dbReference type="STRING" id="667014.Thein_1659"/>
<feature type="transmembrane region" description="Helical" evidence="7">
    <location>
        <begin position="75"/>
        <end position="98"/>
    </location>
</feature>
<dbReference type="Gene3D" id="1.10.3720.10">
    <property type="entry name" value="MetI-like"/>
    <property type="match status" value="1"/>
</dbReference>
<evidence type="ECO:0000313" key="10">
    <source>
        <dbReference type="Proteomes" id="UP000006793"/>
    </source>
</evidence>
<reference evidence="9 10" key="2">
    <citation type="journal article" date="2012" name="Stand. Genomic Sci.">
        <title>Complete genome sequence of the thermophilic sulfate-reducing ocean bacterium Thermodesulfatator indicus type strain (CIR29812(T)).</title>
        <authorList>
            <person name="Anderson I."/>
            <person name="Saunders E."/>
            <person name="Lapidus A."/>
            <person name="Nolan M."/>
            <person name="Lucas S."/>
            <person name="Tice H."/>
            <person name="Del Rio T.G."/>
            <person name="Cheng J.F."/>
            <person name="Han C."/>
            <person name="Tapia R."/>
            <person name="Goodwin L.A."/>
            <person name="Pitluck S."/>
            <person name="Liolios K."/>
            <person name="Mavromatis K."/>
            <person name="Pagani I."/>
            <person name="Ivanova N."/>
            <person name="Mikhailova N."/>
            <person name="Pati A."/>
            <person name="Chen A."/>
            <person name="Palaniappan K."/>
            <person name="Land M."/>
            <person name="Hauser L."/>
            <person name="Jeffries C.D."/>
            <person name="Chang Y.J."/>
            <person name="Brambilla E.M."/>
            <person name="Rohde M."/>
            <person name="Spring S."/>
            <person name="Goker M."/>
            <person name="Detter J.C."/>
            <person name="Woyke T."/>
            <person name="Bristow J."/>
            <person name="Eisen J.A."/>
            <person name="Markowitz V."/>
            <person name="Hugenholtz P."/>
            <person name="Kyrpides N.C."/>
            <person name="Klenk H.P."/>
        </authorList>
    </citation>
    <scope>NUCLEOTIDE SEQUENCE [LARGE SCALE GENOMIC DNA]</scope>
    <source>
        <strain evidence="10">DSM 15286 / JCM 11887 / CIR29812</strain>
    </source>
</reference>
<keyword evidence="5 7" id="KW-1133">Transmembrane helix</keyword>
<dbReference type="PaxDb" id="667014-Thein_1659"/>
<evidence type="ECO:0000256" key="1">
    <source>
        <dbReference type="ARBA" id="ARBA00004651"/>
    </source>
</evidence>
<evidence type="ECO:0000256" key="7">
    <source>
        <dbReference type="RuleBase" id="RU363032"/>
    </source>
</evidence>